<feature type="compositionally biased region" description="Acidic residues" evidence="1">
    <location>
        <begin position="56"/>
        <end position="76"/>
    </location>
</feature>
<proteinExistence type="predicted"/>
<feature type="region of interest" description="Disordered" evidence="1">
    <location>
        <begin position="203"/>
        <end position="244"/>
    </location>
</feature>
<evidence type="ECO:0000256" key="1">
    <source>
        <dbReference type="SAM" id="MobiDB-lite"/>
    </source>
</evidence>
<sequence length="287" mass="30790">MSIPGFLRVVERVSKVDEATGGILLPTTQQWPNSKRKRKRRCRTSAPQTKTNDDNSSGDDGGDEEVAADADQEEVEPQPSTSAAGKKVRLAKSKKTADRQPAESSKGNRRSKRGKAAEKTTRVEAVLTEEPESQVEPDETKQRLITSQQIDDEIAKISEHLEQSEELDSIFKAMHNLSNPTPNRVEQVQANVQAGGVNANAVLGAPSPNSEPNDGAQDGQGANAPQGPPQEGGANVLPPIDDGDEIIEQGGDLEGDLRVEGNDGLVQQGAMACDYITMCKILFEADL</sequence>
<protein>
    <submittedName>
        <fullName evidence="2">(salmon louse) hypothetical protein</fullName>
    </submittedName>
</protein>
<organism evidence="2 3">
    <name type="scientific">Lepeophtheirus salmonis</name>
    <name type="common">Salmon louse</name>
    <name type="synonym">Caligus salmonis</name>
    <dbReference type="NCBI Taxonomy" id="72036"/>
    <lineage>
        <taxon>Eukaryota</taxon>
        <taxon>Metazoa</taxon>
        <taxon>Ecdysozoa</taxon>
        <taxon>Arthropoda</taxon>
        <taxon>Crustacea</taxon>
        <taxon>Multicrustacea</taxon>
        <taxon>Hexanauplia</taxon>
        <taxon>Copepoda</taxon>
        <taxon>Siphonostomatoida</taxon>
        <taxon>Caligidae</taxon>
        <taxon>Lepeophtheirus</taxon>
    </lineage>
</organism>
<evidence type="ECO:0000313" key="3">
    <source>
        <dbReference type="Proteomes" id="UP000675881"/>
    </source>
</evidence>
<dbReference type="Proteomes" id="UP000675881">
    <property type="component" value="Unassembled WGS sequence"/>
</dbReference>
<gene>
    <name evidence="2" type="ORF">LSAA_264</name>
</gene>
<keyword evidence="3" id="KW-1185">Reference proteome</keyword>
<reference evidence="2" key="1">
    <citation type="submission" date="2021-02" db="EMBL/GenBank/DDBJ databases">
        <authorList>
            <person name="Bekaert M."/>
        </authorList>
    </citation>
    <scope>NUCLEOTIDE SEQUENCE</scope>
    <source>
        <strain evidence="2">IoA-00</strain>
    </source>
</reference>
<dbReference type="AlphaFoldDB" id="A0A817FFK3"/>
<accession>A0A817FFK3</accession>
<feature type="compositionally biased region" description="Acidic residues" evidence="1">
    <location>
        <begin position="127"/>
        <end position="137"/>
    </location>
</feature>
<feature type="compositionally biased region" description="Basic residues" evidence="1">
    <location>
        <begin position="34"/>
        <end position="43"/>
    </location>
</feature>
<evidence type="ECO:0000313" key="2">
    <source>
        <dbReference type="EMBL" id="CAF2745546.1"/>
    </source>
</evidence>
<name>A0A817FFK3_LEPSM</name>
<comment type="caution">
    <text evidence="2">The sequence shown here is derived from an EMBL/GenBank/DDBJ whole genome shotgun (WGS) entry which is preliminary data.</text>
</comment>
<dbReference type="EMBL" id="CAJNVT010000105">
    <property type="protein sequence ID" value="CAF2745546.1"/>
    <property type="molecule type" value="Genomic_DNA"/>
</dbReference>
<feature type="region of interest" description="Disordered" evidence="1">
    <location>
        <begin position="17"/>
        <end position="144"/>
    </location>
</feature>